<evidence type="ECO:0000256" key="1">
    <source>
        <dbReference type="ARBA" id="ARBA00022676"/>
    </source>
</evidence>
<accession>A0ABV4YGW6</accession>
<dbReference type="PANTHER" id="PTHR30160">
    <property type="entry name" value="TETRAACYLDISACCHARIDE 4'-KINASE-RELATED"/>
    <property type="match status" value="1"/>
</dbReference>
<dbReference type="InterPro" id="IPR011910">
    <property type="entry name" value="RfaF"/>
</dbReference>
<keyword evidence="7" id="KW-1185">Reference proteome</keyword>
<organism evidence="6 7">
    <name type="scientific">Floridaenema fluviatile BLCC-F154</name>
    <dbReference type="NCBI Taxonomy" id="3153640"/>
    <lineage>
        <taxon>Bacteria</taxon>
        <taxon>Bacillati</taxon>
        <taxon>Cyanobacteriota</taxon>
        <taxon>Cyanophyceae</taxon>
        <taxon>Oscillatoriophycideae</taxon>
        <taxon>Aerosakkonematales</taxon>
        <taxon>Aerosakkonemataceae</taxon>
        <taxon>Floridanema</taxon>
        <taxon>Floridanema fluviatile</taxon>
    </lineage>
</organism>
<proteinExistence type="inferred from homology"/>
<evidence type="ECO:0000313" key="6">
    <source>
        <dbReference type="EMBL" id="MFB2937908.1"/>
    </source>
</evidence>
<dbReference type="RefSeq" id="WP_413259394.1">
    <property type="nucleotide sequence ID" value="NZ_JBHFNS010000079.1"/>
</dbReference>
<dbReference type="EMBL" id="JBHFNS010000079">
    <property type="protein sequence ID" value="MFB2937908.1"/>
    <property type="molecule type" value="Genomic_DNA"/>
</dbReference>
<protein>
    <recommendedName>
        <fullName evidence="4">lipopolysaccharide heptosyltransferase II</fullName>
        <ecNumber evidence="4">2.4.99.24</ecNumber>
    </recommendedName>
</protein>
<sequence>MMSQNNWDEAENILCVRLDAIGDVLMTTPAIRALKESLPGRRITLLTSPSGKEIASLIPEINEVIVYDAPWMKATALRTNSSPEFAMVEQLRESKFDAAVIFTVFSQNPLPSAFLCYLADIPLRLAHCHENPYQLLTNWVLDPEPSNGIRHEVQRQLDLVATVGCTTQNERMSLQVPEAIRYRVFNILKSLDIDLEKPWVVIHPGATAVSRRYPPEGFAEVARSLILDRNFQVLFTGIESEKELIATIQKAVNVTSHSLVGCLNLTEMAALIQLAPLLISNNTGPVHIAAAVGTPVVDLYALTNPQHTPWAVPNRVLFHDVSCKFCYKSICPEGHNNCLKLVTPDEIVRAAWELYENSKTGVEQLPKISPTGLVNGQNFSQLLVTNPLSSAKQIWK</sequence>
<dbReference type="InterPro" id="IPR051199">
    <property type="entry name" value="LPS_LOS_Heptosyltrfase"/>
</dbReference>
<evidence type="ECO:0000256" key="3">
    <source>
        <dbReference type="ARBA" id="ARBA00043995"/>
    </source>
</evidence>
<dbReference type="SUPFAM" id="SSF53756">
    <property type="entry name" value="UDP-Glycosyltransferase/glycogen phosphorylase"/>
    <property type="match status" value="1"/>
</dbReference>
<dbReference type="InterPro" id="IPR002201">
    <property type="entry name" value="Glyco_trans_9"/>
</dbReference>
<comment type="similarity">
    <text evidence="3">Belongs to the glycosyltransferase 9 family.</text>
</comment>
<dbReference type="PANTHER" id="PTHR30160:SF1">
    <property type="entry name" value="LIPOPOLYSACCHARIDE 1,2-N-ACETYLGLUCOSAMINETRANSFERASE-RELATED"/>
    <property type="match status" value="1"/>
</dbReference>
<keyword evidence="1" id="KW-0328">Glycosyltransferase</keyword>
<dbReference type="EC" id="2.4.99.24" evidence="4"/>
<evidence type="ECO:0000256" key="5">
    <source>
        <dbReference type="ARBA" id="ARBA00047503"/>
    </source>
</evidence>
<dbReference type="Gene3D" id="3.40.50.2000">
    <property type="entry name" value="Glycogen Phosphorylase B"/>
    <property type="match status" value="2"/>
</dbReference>
<comment type="catalytic activity">
    <reaction evidence="5">
        <text>an L-alpha-D-Hep-(1-&gt;5)-[alpha-Kdo-(2-&gt;4)]-alpha-Kdo-(2-&gt;6)-lipid A + ADP-L-glycero-beta-D-manno-heptose = an L-alpha-D-Hep-(1-&gt;3)-L-alpha-D-Hep-(1-&gt;5)-[alpha-Kdo-(2-&gt;4)]-alpha-Kdo-(2-&gt;6)-lipid A + ADP + H(+)</text>
        <dbReference type="Rhea" id="RHEA:74071"/>
        <dbReference type="ChEBI" id="CHEBI:15378"/>
        <dbReference type="ChEBI" id="CHEBI:61506"/>
        <dbReference type="ChEBI" id="CHEBI:193068"/>
        <dbReference type="ChEBI" id="CHEBI:193069"/>
        <dbReference type="ChEBI" id="CHEBI:456216"/>
        <dbReference type="EC" id="2.4.99.24"/>
    </reaction>
</comment>
<evidence type="ECO:0000256" key="4">
    <source>
        <dbReference type="ARBA" id="ARBA00044042"/>
    </source>
</evidence>
<evidence type="ECO:0000313" key="7">
    <source>
        <dbReference type="Proteomes" id="UP001576776"/>
    </source>
</evidence>
<name>A0ABV4YGW6_9CYAN</name>
<dbReference type="Proteomes" id="UP001576776">
    <property type="component" value="Unassembled WGS sequence"/>
</dbReference>
<keyword evidence="2" id="KW-0808">Transferase</keyword>
<dbReference type="NCBIfam" id="TIGR02195">
    <property type="entry name" value="heptsyl_trn_II"/>
    <property type="match status" value="1"/>
</dbReference>
<evidence type="ECO:0000256" key="2">
    <source>
        <dbReference type="ARBA" id="ARBA00022679"/>
    </source>
</evidence>
<dbReference type="CDD" id="cd03789">
    <property type="entry name" value="GT9_LPS_heptosyltransferase"/>
    <property type="match status" value="1"/>
</dbReference>
<reference evidence="6 7" key="1">
    <citation type="submission" date="2024-09" db="EMBL/GenBank/DDBJ databases">
        <title>Floridaenema gen nov. (Aerosakkonemataceae, Aerosakkonematales ord. nov., Cyanobacteria) from benthic tropical and subtropical fresh waters, with the description of four new species.</title>
        <authorList>
            <person name="Moretto J.A."/>
            <person name="Berthold D.E."/>
            <person name="Lefler F.W."/>
            <person name="Huang I.-S."/>
            <person name="Laughinghouse H. IV."/>
        </authorList>
    </citation>
    <scope>NUCLEOTIDE SEQUENCE [LARGE SCALE GENOMIC DNA]</scope>
    <source>
        <strain evidence="6 7">BLCC-F154</strain>
    </source>
</reference>
<gene>
    <name evidence="6" type="primary">waaF</name>
    <name evidence="6" type="ORF">ACE1B6_21885</name>
</gene>
<dbReference type="Pfam" id="PF01075">
    <property type="entry name" value="Glyco_transf_9"/>
    <property type="match status" value="1"/>
</dbReference>
<comment type="caution">
    <text evidence="6">The sequence shown here is derived from an EMBL/GenBank/DDBJ whole genome shotgun (WGS) entry which is preliminary data.</text>
</comment>